<dbReference type="InterPro" id="IPR036864">
    <property type="entry name" value="Zn2-C6_fun-type_DNA-bd_sf"/>
</dbReference>
<keyword evidence="8" id="KW-1185">Reference proteome</keyword>
<dbReference type="CDD" id="cd00067">
    <property type="entry name" value="GAL4"/>
    <property type="match status" value="1"/>
</dbReference>
<feature type="compositionally biased region" description="Basic residues" evidence="5">
    <location>
        <begin position="53"/>
        <end position="64"/>
    </location>
</feature>
<feature type="domain" description="Zn(2)-C6 fungal-type" evidence="6">
    <location>
        <begin position="12"/>
        <end position="44"/>
    </location>
</feature>
<evidence type="ECO:0000259" key="6">
    <source>
        <dbReference type="PROSITE" id="PS50048"/>
    </source>
</evidence>
<evidence type="ECO:0000313" key="7">
    <source>
        <dbReference type="EMBL" id="OAX79237.1"/>
    </source>
</evidence>
<accession>A0A1B7NRD7</accession>
<sequence>MGRDGSRRIRSACDRCHLQKLRCERKQGGESCSRCARTDTPCIYSVRQRRTVLRPPRVRSRKPKVRNDESDAENEDGRGGLSGQVEDASGSAVVEDSATPLDWTSNDSIVSYSDIRPGTTNPAPFDLAFGDWPDTRQLPQEISVEECDDFWLANLDSNLVESMLPPQNLTLMPPPRSSDQILTDSGQDIRGSVEDQPNMTVQHVRKLADLNVKLCEHASKLPSVSAKLCDIQVSLANRAFEIDDTFCLIQSLIDVINAIYSRKILPSEKQPSIQRNSTTPRALNNHAPDRATFLLILSCYDRVMDIYQCLFTHIKCCIKHFSTPMTPEAQSTQLPELRIGSYKPPIESAVAMKMFLFHTMARQLCAQLETVLGAPESNTTRSAEEEGEEMGWVERGRGDVLNNDSNRAETRRFMDDSYPSGGGIPVAATPPDFVDKSRHDILTRACAISEEVTSIGKLLMDMSIKP</sequence>
<evidence type="ECO:0000256" key="2">
    <source>
        <dbReference type="ARBA" id="ARBA00023125"/>
    </source>
</evidence>
<dbReference type="PROSITE" id="PS00463">
    <property type="entry name" value="ZN2_CY6_FUNGAL_1"/>
    <property type="match status" value="1"/>
</dbReference>
<dbReference type="PROSITE" id="PS50048">
    <property type="entry name" value="ZN2_CY6_FUNGAL_2"/>
    <property type="match status" value="1"/>
</dbReference>
<dbReference type="SUPFAM" id="SSF57701">
    <property type="entry name" value="Zn2/Cys6 DNA-binding domain"/>
    <property type="match status" value="1"/>
</dbReference>
<organism evidence="7 8">
    <name type="scientific">Emergomyces africanus</name>
    <dbReference type="NCBI Taxonomy" id="1955775"/>
    <lineage>
        <taxon>Eukaryota</taxon>
        <taxon>Fungi</taxon>
        <taxon>Dikarya</taxon>
        <taxon>Ascomycota</taxon>
        <taxon>Pezizomycotina</taxon>
        <taxon>Eurotiomycetes</taxon>
        <taxon>Eurotiomycetidae</taxon>
        <taxon>Onygenales</taxon>
        <taxon>Ajellomycetaceae</taxon>
        <taxon>Emergomyces</taxon>
    </lineage>
</organism>
<dbReference type="Pfam" id="PF00172">
    <property type="entry name" value="Zn_clus"/>
    <property type="match status" value="1"/>
</dbReference>
<evidence type="ECO:0000256" key="1">
    <source>
        <dbReference type="ARBA" id="ARBA00023015"/>
    </source>
</evidence>
<evidence type="ECO:0000256" key="5">
    <source>
        <dbReference type="SAM" id="MobiDB-lite"/>
    </source>
</evidence>
<name>A0A1B7NRD7_9EURO</name>
<dbReference type="STRING" id="1658172.A0A1B7NRD7"/>
<evidence type="ECO:0000313" key="8">
    <source>
        <dbReference type="Proteomes" id="UP000091918"/>
    </source>
</evidence>
<protein>
    <recommendedName>
        <fullName evidence="6">Zn(2)-C6 fungal-type domain-containing protein</fullName>
    </recommendedName>
</protein>
<proteinExistence type="predicted"/>
<dbReference type="InterPro" id="IPR001138">
    <property type="entry name" value="Zn2Cys6_DnaBD"/>
</dbReference>
<dbReference type="SMART" id="SM00066">
    <property type="entry name" value="GAL4"/>
    <property type="match status" value="1"/>
</dbReference>
<dbReference type="AlphaFoldDB" id="A0A1B7NRD7"/>
<dbReference type="OrthoDB" id="4330117at2759"/>
<gene>
    <name evidence="7" type="ORF">ACJ72_06448</name>
</gene>
<dbReference type="Proteomes" id="UP000091918">
    <property type="component" value="Unassembled WGS sequence"/>
</dbReference>
<dbReference type="Gene3D" id="4.10.240.10">
    <property type="entry name" value="Zn(2)-C6 fungal-type DNA-binding domain"/>
    <property type="match status" value="1"/>
</dbReference>
<dbReference type="GO" id="GO:0000981">
    <property type="term" value="F:DNA-binding transcription factor activity, RNA polymerase II-specific"/>
    <property type="evidence" value="ECO:0007669"/>
    <property type="project" value="InterPro"/>
</dbReference>
<keyword evidence="1" id="KW-0805">Transcription regulation</keyword>
<keyword evidence="2" id="KW-0238">DNA-binding</keyword>
<feature type="region of interest" description="Disordered" evidence="5">
    <location>
        <begin position="53"/>
        <end position="105"/>
    </location>
</feature>
<feature type="region of interest" description="Disordered" evidence="5">
    <location>
        <begin position="412"/>
        <end position="431"/>
    </location>
</feature>
<dbReference type="GO" id="GO:0003677">
    <property type="term" value="F:DNA binding"/>
    <property type="evidence" value="ECO:0007669"/>
    <property type="project" value="UniProtKB-KW"/>
</dbReference>
<evidence type="ECO:0000256" key="4">
    <source>
        <dbReference type="ARBA" id="ARBA00023242"/>
    </source>
</evidence>
<reference evidence="7 8" key="1">
    <citation type="submission" date="2015-07" db="EMBL/GenBank/DDBJ databases">
        <title>Emmonsia species relationships and genome sequence.</title>
        <authorList>
            <person name="Cuomo C.A."/>
            <person name="Schwartz I.S."/>
            <person name="Kenyon C."/>
            <person name="de Hoog G.S."/>
            <person name="Govender N.P."/>
            <person name="Botha A."/>
            <person name="Moreno L."/>
            <person name="de Vries M."/>
            <person name="Munoz J.F."/>
            <person name="Stielow J.B."/>
        </authorList>
    </citation>
    <scope>NUCLEOTIDE SEQUENCE [LARGE SCALE GENOMIC DNA]</scope>
    <source>
        <strain evidence="7 8">CBS 136260</strain>
    </source>
</reference>
<keyword evidence="3" id="KW-0804">Transcription</keyword>
<comment type="caution">
    <text evidence="7">The sequence shown here is derived from an EMBL/GenBank/DDBJ whole genome shotgun (WGS) entry which is preliminary data.</text>
</comment>
<dbReference type="GO" id="GO:0008270">
    <property type="term" value="F:zinc ion binding"/>
    <property type="evidence" value="ECO:0007669"/>
    <property type="project" value="InterPro"/>
</dbReference>
<dbReference type="EMBL" id="LGUA01001100">
    <property type="protein sequence ID" value="OAX79237.1"/>
    <property type="molecule type" value="Genomic_DNA"/>
</dbReference>
<keyword evidence="4" id="KW-0539">Nucleus</keyword>
<evidence type="ECO:0000256" key="3">
    <source>
        <dbReference type="ARBA" id="ARBA00023163"/>
    </source>
</evidence>